<dbReference type="GO" id="GO:0031625">
    <property type="term" value="F:ubiquitin protein ligase binding"/>
    <property type="evidence" value="ECO:0007669"/>
    <property type="project" value="InterPro"/>
</dbReference>
<dbReference type="Proteomes" id="UP000005408">
    <property type="component" value="Unassembled WGS sequence"/>
</dbReference>
<organism evidence="3 4">
    <name type="scientific">Magallana gigas</name>
    <name type="common">Pacific oyster</name>
    <name type="synonym">Crassostrea gigas</name>
    <dbReference type="NCBI Taxonomy" id="29159"/>
    <lineage>
        <taxon>Eukaryota</taxon>
        <taxon>Metazoa</taxon>
        <taxon>Spiralia</taxon>
        <taxon>Lophotrochozoa</taxon>
        <taxon>Mollusca</taxon>
        <taxon>Bivalvia</taxon>
        <taxon>Autobranchia</taxon>
        <taxon>Pteriomorphia</taxon>
        <taxon>Ostreida</taxon>
        <taxon>Ostreoidea</taxon>
        <taxon>Ostreidae</taxon>
        <taxon>Magallana</taxon>
    </lineage>
</organism>
<proteinExistence type="inferred from homology"/>
<evidence type="ECO:0000313" key="4">
    <source>
        <dbReference type="Proteomes" id="UP000005408"/>
    </source>
</evidence>
<dbReference type="Pfam" id="PF00888">
    <property type="entry name" value="Cullin"/>
    <property type="match status" value="1"/>
</dbReference>
<dbReference type="SUPFAM" id="SSF74788">
    <property type="entry name" value="Cullin repeat-like"/>
    <property type="match status" value="1"/>
</dbReference>
<dbReference type="AlphaFoldDB" id="A0A8W8IVP4"/>
<dbReference type="PANTHER" id="PTHR11932">
    <property type="entry name" value="CULLIN"/>
    <property type="match status" value="1"/>
</dbReference>
<dbReference type="InterPro" id="IPR045093">
    <property type="entry name" value="Cullin"/>
</dbReference>
<dbReference type="EnsemblMetazoa" id="G15879.18">
    <property type="protein sequence ID" value="G15879.18:cds"/>
    <property type="gene ID" value="G15879"/>
</dbReference>
<dbReference type="InterPro" id="IPR001373">
    <property type="entry name" value="Cullin_N"/>
</dbReference>
<sequence length="110" mass="12929">MSGIRQQPRKDTKMRIRAFPMTMDEKYVNNIWALLKNAIQEIQKKNNSGLSFEELYRNAYTMVLHKHGEKLYTGLRDVVTEHLVTKVHKEVTGVIPFLCMMTFSKYTFTV</sequence>
<evidence type="ECO:0000256" key="1">
    <source>
        <dbReference type="ARBA" id="ARBA00006019"/>
    </source>
</evidence>
<feature type="domain" description="Cullin N-terminal" evidence="2">
    <location>
        <begin position="32"/>
        <end position="92"/>
    </location>
</feature>
<comment type="similarity">
    <text evidence="1">Belongs to the cullin family.</text>
</comment>
<evidence type="ECO:0000313" key="3">
    <source>
        <dbReference type="EnsemblMetazoa" id="G15879.18:cds"/>
    </source>
</evidence>
<keyword evidence="4" id="KW-1185">Reference proteome</keyword>
<protein>
    <recommendedName>
        <fullName evidence="2">Cullin N-terminal domain-containing protein</fullName>
    </recommendedName>
</protein>
<dbReference type="GO" id="GO:0006511">
    <property type="term" value="P:ubiquitin-dependent protein catabolic process"/>
    <property type="evidence" value="ECO:0007669"/>
    <property type="project" value="InterPro"/>
</dbReference>
<name>A0A8W8IVP4_MAGGI</name>
<evidence type="ECO:0000259" key="2">
    <source>
        <dbReference type="Pfam" id="PF00888"/>
    </source>
</evidence>
<accession>A0A8W8IVP4</accession>
<dbReference type="Gene3D" id="1.20.1310.10">
    <property type="entry name" value="Cullin Repeats"/>
    <property type="match status" value="1"/>
</dbReference>
<reference evidence="3" key="1">
    <citation type="submission" date="2022-08" db="UniProtKB">
        <authorList>
            <consortium name="EnsemblMetazoa"/>
        </authorList>
    </citation>
    <scope>IDENTIFICATION</scope>
    <source>
        <strain evidence="3">05x7-T-G4-1.051#20</strain>
    </source>
</reference>
<dbReference type="InterPro" id="IPR016159">
    <property type="entry name" value="Cullin_repeat-like_dom_sf"/>
</dbReference>